<dbReference type="AlphaFoldDB" id="A0A089X4U9"/>
<dbReference type="KEGG" id="sgu:SGLAU_00255"/>
<feature type="chain" id="PRO_5001851512" evidence="2">
    <location>
        <begin position="27"/>
        <end position="503"/>
    </location>
</feature>
<dbReference type="STRING" id="1907.SGLAU_00255"/>
<dbReference type="eggNOG" id="ENOG5034C45">
    <property type="taxonomic scope" value="Bacteria"/>
</dbReference>
<feature type="region of interest" description="Disordered" evidence="1">
    <location>
        <begin position="146"/>
        <end position="199"/>
    </location>
</feature>
<dbReference type="HOGENOM" id="CLU_541749_0_0_11"/>
<feature type="signal peptide" evidence="2">
    <location>
        <begin position="1"/>
        <end position="26"/>
    </location>
</feature>
<keyword evidence="5" id="KW-1185">Reference proteome</keyword>
<organism evidence="4 5">
    <name type="scientific">Streptomyces glaucescens</name>
    <dbReference type="NCBI Taxonomy" id="1907"/>
    <lineage>
        <taxon>Bacteria</taxon>
        <taxon>Bacillati</taxon>
        <taxon>Actinomycetota</taxon>
        <taxon>Actinomycetes</taxon>
        <taxon>Kitasatosporales</taxon>
        <taxon>Streptomycetaceae</taxon>
        <taxon>Streptomyces</taxon>
    </lineage>
</organism>
<evidence type="ECO:0000256" key="1">
    <source>
        <dbReference type="SAM" id="MobiDB-lite"/>
    </source>
</evidence>
<reference evidence="5" key="1">
    <citation type="journal article" date="2015" name="J. Biotechnol.">
        <title>Complete genome sequence of the actinobacterium Streptomyces glaucescens GLA.O (DSM 40922) consisting of a linear chromosome and one linear plasmid.</title>
        <authorList>
            <person name="Ortseifen V."/>
            <person name="Winkler A."/>
            <person name="Albersmeier A."/>
            <person name="Wendler S."/>
            <person name="Puhler A."/>
            <person name="Kalinowski J."/>
            <person name="Ruckert C."/>
        </authorList>
    </citation>
    <scope>NUCLEOTIDE SEQUENCE [LARGE SCALE GENOMIC DNA]</scope>
    <source>
        <strain evidence="5">DSM 40922 / GLA O</strain>
    </source>
</reference>
<name>A0A089X4U9_STRGA</name>
<evidence type="ECO:0000313" key="5">
    <source>
        <dbReference type="Proteomes" id="UP000029482"/>
    </source>
</evidence>
<gene>
    <name evidence="4" type="ORF">SGLAU_00255</name>
</gene>
<protein>
    <submittedName>
        <fullName evidence="4">Putative secreted protein</fullName>
    </submittedName>
</protein>
<keyword evidence="2" id="KW-0732">Signal</keyword>
<evidence type="ECO:0000256" key="2">
    <source>
        <dbReference type="SAM" id="SignalP"/>
    </source>
</evidence>
<feature type="domain" description="Deoxyribonuclease NucA/NucB" evidence="3">
    <location>
        <begin position="416"/>
        <end position="500"/>
    </location>
</feature>
<accession>A0A089X4U9</accession>
<dbReference type="EMBL" id="CP009438">
    <property type="protein sequence ID" value="AIR96079.1"/>
    <property type="molecule type" value="Genomic_DNA"/>
</dbReference>
<evidence type="ECO:0000259" key="3">
    <source>
        <dbReference type="Pfam" id="PF14040"/>
    </source>
</evidence>
<sequence length="503" mass="52965">MKPKTLLAVGAVTLGLLGSHLGVAQAAGESETGTGISLTTAVLVTDPVADEASPEPDETDEDPDAAPSAEDLALGAYSTVGEPGAAPETAEDGERVGLVAGQKAACDARVKDVAEIPGAQFAACTSSLEPAVELNADEQAVLSQMEAPADTSAAESAVLAGVPDSERSGIEATAQDAADDIASSAVPADESDTAAAAARPTPWKEPKWCIDAGVDSAWYIERMRGCGIWRAEVNAVDVRTGRIVGGIKYLVIGYSFSARDTKTWAYQVRLLESSRWGRGVNGTKVSGSASCVGKCKVVNKSFPAQAISKSVEPYGQFFMDTTINTAASKQRGTGRSVASWTFTNSQWAAPSEPTKHSTVDVRCDNALPGAPRQVGCVNLQAVPVISYSLTGPWPEVADHIKDAQATGLPGKYGTTNFLTRLTDQKKIKENRNKACPSSLQRPPGKSCDEYAFASTWQGAKYGSGKFSRRMIDAAQNTNAGKALKGFYAYTRVLEGDRFLVWIR</sequence>
<feature type="compositionally biased region" description="Low complexity" evidence="1">
    <location>
        <begin position="172"/>
        <end position="198"/>
    </location>
</feature>
<dbReference type="Proteomes" id="UP000029482">
    <property type="component" value="Chromosome"/>
</dbReference>
<dbReference type="InterPro" id="IPR029476">
    <property type="entry name" value="DNase_NucA_NucB"/>
</dbReference>
<proteinExistence type="predicted"/>
<dbReference type="Pfam" id="PF14040">
    <property type="entry name" value="DNase_NucA_NucB"/>
    <property type="match status" value="1"/>
</dbReference>
<feature type="compositionally biased region" description="Acidic residues" evidence="1">
    <location>
        <begin position="48"/>
        <end position="64"/>
    </location>
</feature>
<feature type="region of interest" description="Disordered" evidence="1">
    <location>
        <begin position="46"/>
        <end position="70"/>
    </location>
</feature>
<evidence type="ECO:0000313" key="4">
    <source>
        <dbReference type="EMBL" id="AIR96079.1"/>
    </source>
</evidence>